<feature type="transmembrane region" description="Helical" evidence="1">
    <location>
        <begin position="17"/>
        <end position="37"/>
    </location>
</feature>
<feature type="transmembrane region" description="Helical" evidence="1">
    <location>
        <begin position="79"/>
        <end position="97"/>
    </location>
</feature>
<dbReference type="AlphaFoldDB" id="G9XR65"/>
<dbReference type="Proteomes" id="UP000004416">
    <property type="component" value="Unassembled WGS sequence"/>
</dbReference>
<protein>
    <submittedName>
        <fullName evidence="2">Uncharacterized protein</fullName>
    </submittedName>
</protein>
<gene>
    <name evidence="2" type="ORF">HMPREF0322_03463</name>
</gene>
<dbReference type="HOGENOM" id="CLU_1068441_0_0_9"/>
<keyword evidence="1" id="KW-0472">Membrane</keyword>
<proteinExistence type="predicted"/>
<dbReference type="PATRIC" id="fig|537010.4.peg.3236"/>
<keyword evidence="1" id="KW-1133">Transmembrane helix</keyword>
<feature type="transmembrane region" description="Helical" evidence="1">
    <location>
        <begin position="49"/>
        <end position="67"/>
    </location>
</feature>
<feature type="transmembrane region" description="Helical" evidence="1">
    <location>
        <begin position="103"/>
        <end position="119"/>
    </location>
</feature>
<reference evidence="2 3" key="1">
    <citation type="submission" date="2011-08" db="EMBL/GenBank/DDBJ databases">
        <authorList>
            <person name="Weinstock G."/>
            <person name="Sodergren E."/>
            <person name="Clifton S."/>
            <person name="Fulton L."/>
            <person name="Fulton B."/>
            <person name="Courtney L."/>
            <person name="Fronick C."/>
            <person name="Harrison M."/>
            <person name="Strong C."/>
            <person name="Farmer C."/>
            <person name="Delahaunty K."/>
            <person name="Markovic C."/>
            <person name="Hall O."/>
            <person name="Minx P."/>
            <person name="Tomlinson C."/>
            <person name="Mitreva M."/>
            <person name="Hou S."/>
            <person name="Chen J."/>
            <person name="Wollam A."/>
            <person name="Pepin K.H."/>
            <person name="Johnson M."/>
            <person name="Bhonagiri V."/>
            <person name="Zhang X."/>
            <person name="Suruliraj S."/>
            <person name="Warren W."/>
            <person name="Chinwalla A."/>
            <person name="Mardis E.R."/>
            <person name="Wilson R.K."/>
        </authorList>
    </citation>
    <scope>NUCLEOTIDE SEQUENCE [LARGE SCALE GENOMIC DNA]</scope>
    <source>
        <strain evidence="2 3">DP7</strain>
    </source>
</reference>
<feature type="transmembrane region" description="Helical" evidence="1">
    <location>
        <begin position="139"/>
        <end position="161"/>
    </location>
</feature>
<evidence type="ECO:0000256" key="1">
    <source>
        <dbReference type="SAM" id="Phobius"/>
    </source>
</evidence>
<accession>G9XR65</accession>
<name>G9XR65_DESHA</name>
<comment type="caution">
    <text evidence="2">The sequence shown here is derived from an EMBL/GenBank/DDBJ whole genome shotgun (WGS) entry which is preliminary data.</text>
</comment>
<keyword evidence="1" id="KW-0812">Transmembrane</keyword>
<sequence length="251" mass="28220">MCAGGKMVSLKSFFQKYLFAITVFIGWIITVYSLYFIKYKMFGGAIEVLLLYVIIFPPIIAITDFLAKPKENENKTKKKMGLVLDVIAACILTWAFFISPYAVGLYAILTIALILILLSRFPRLQAKLKNKANQKERSVFVLSIFAILIIVPLVFTSAAGIKTIRNTQILLENTHYTDTAYVDIINNKAALAIVFEGKTTVTDGTQDDLGFYLFKASKDNKEYAIAVNILRGDIVGEVLLEGNPYIHYYLR</sequence>
<dbReference type="EMBL" id="AFZX01000091">
    <property type="protein sequence ID" value="EHL05922.1"/>
    <property type="molecule type" value="Genomic_DNA"/>
</dbReference>
<organism evidence="2 3">
    <name type="scientific">Desulfitobacterium hafniense DP7</name>
    <dbReference type="NCBI Taxonomy" id="537010"/>
    <lineage>
        <taxon>Bacteria</taxon>
        <taxon>Bacillati</taxon>
        <taxon>Bacillota</taxon>
        <taxon>Clostridia</taxon>
        <taxon>Eubacteriales</taxon>
        <taxon>Desulfitobacteriaceae</taxon>
        <taxon>Desulfitobacterium</taxon>
    </lineage>
</organism>
<evidence type="ECO:0000313" key="3">
    <source>
        <dbReference type="Proteomes" id="UP000004416"/>
    </source>
</evidence>
<evidence type="ECO:0000313" key="2">
    <source>
        <dbReference type="EMBL" id="EHL05922.1"/>
    </source>
</evidence>